<comment type="caution">
    <text evidence="2">The sequence shown here is derived from an EMBL/GenBank/DDBJ whole genome shotgun (WGS) entry which is preliminary data.</text>
</comment>
<feature type="region of interest" description="Disordered" evidence="1">
    <location>
        <begin position="406"/>
        <end position="430"/>
    </location>
</feature>
<feature type="region of interest" description="Disordered" evidence="1">
    <location>
        <begin position="154"/>
        <end position="173"/>
    </location>
</feature>
<evidence type="ECO:0000313" key="3">
    <source>
        <dbReference type="EMBL" id="GES88928.1"/>
    </source>
</evidence>
<proteinExistence type="predicted"/>
<reference evidence="2 4" key="1">
    <citation type="submission" date="2017-11" db="EMBL/GenBank/DDBJ databases">
        <title>The genome of Rhizophagus clarus HR1 reveals common genetic basis of auxotrophy among arbuscular mycorrhizal fungi.</title>
        <authorList>
            <person name="Kobayashi Y."/>
        </authorList>
    </citation>
    <scope>NUCLEOTIDE SEQUENCE [LARGE SCALE GENOMIC DNA]</scope>
    <source>
        <strain evidence="2 4">HR1</strain>
    </source>
</reference>
<evidence type="ECO:0000256" key="1">
    <source>
        <dbReference type="SAM" id="MobiDB-lite"/>
    </source>
</evidence>
<dbReference type="EMBL" id="BLAL01000182">
    <property type="protein sequence ID" value="GES88928.1"/>
    <property type="molecule type" value="Genomic_DNA"/>
</dbReference>
<dbReference type="AlphaFoldDB" id="A0A2Z6RQ28"/>
<sequence>MNKLNTFILDAKFCRPYSGISEFFSTTSLIRWNNIEKFARLIYTKNPTVTAQQVLDHYIQSLIDITTINNLNPKIAQHAHNLHKRIIKTEYLKIIGDTLLEIIQNDAKQRRRKTSQTRKEFQSAGEDDIENRKTAGYINSYSLNDEIGTFFQSNPEQKSIKKRRKSSNKRDISNELVNVKDEAESEAQNFTSISEDNDDSDYIHISEDDDDSDYIQSDVEDQSPPPLLLSSQLKNFRESYEKMNASQKWVLSSKKCVEDAIFEYCKQQPSESYLHSWIIDLDDQEVEKLFDVEELNEIRYAVRELPKVDRAFAESMMRFSDVKTTSELRQVLKMTSFLNEDESYNREKHYDAEWAEIVMRKFLTDYEDPNEPLQKQHLESWFDINVWSLIVDHGLRNVTRMETVRKESSSEAVSMRKNRKRSNTRRKKVGRKKMGYRMDGIFRMYVDNVEYGAIEVAKKFEETKLLADGYKLGKAMHDILLYLSRKVNFEETKIRKLRVAGMLHLGLKSQVLHLSSPKGYVSILKREKLLEVPATIKKLRDLIRVLASVWMLKKIVTDCVETVNMRVQNKDEFLQEVVRMGTESPPLTVVLPWSCNTK</sequence>
<gene>
    <name evidence="3" type="ORF">RCL2_001585000</name>
    <name evidence="2" type="ORF">RclHR1_06060006</name>
</gene>
<protein>
    <submittedName>
        <fullName evidence="3">C2H2-type zinc finger transcription factor</fullName>
    </submittedName>
</protein>
<dbReference type="OrthoDB" id="5340906at2759"/>
<name>A0A2Z6RQ28_9GLOM</name>
<feature type="compositionally biased region" description="Basic residues" evidence="1">
    <location>
        <begin position="416"/>
        <end position="430"/>
    </location>
</feature>
<accession>A0A2Z6RQ28</accession>
<organism evidence="2 4">
    <name type="scientific">Rhizophagus clarus</name>
    <dbReference type="NCBI Taxonomy" id="94130"/>
    <lineage>
        <taxon>Eukaryota</taxon>
        <taxon>Fungi</taxon>
        <taxon>Fungi incertae sedis</taxon>
        <taxon>Mucoromycota</taxon>
        <taxon>Glomeromycotina</taxon>
        <taxon>Glomeromycetes</taxon>
        <taxon>Glomerales</taxon>
        <taxon>Glomeraceae</taxon>
        <taxon>Rhizophagus</taxon>
    </lineage>
</organism>
<evidence type="ECO:0000313" key="2">
    <source>
        <dbReference type="EMBL" id="GBC05148.1"/>
    </source>
</evidence>
<keyword evidence="4" id="KW-1185">Reference proteome</keyword>
<dbReference type="Proteomes" id="UP000615446">
    <property type="component" value="Unassembled WGS sequence"/>
</dbReference>
<reference evidence="3" key="2">
    <citation type="submission" date="2019-10" db="EMBL/GenBank/DDBJ databases">
        <title>Conservation and host-specific expression of non-tandemly repeated heterogenous ribosome RNA gene in arbuscular mycorrhizal fungi.</title>
        <authorList>
            <person name="Maeda T."/>
            <person name="Kobayashi Y."/>
            <person name="Nakagawa T."/>
            <person name="Ezawa T."/>
            <person name="Yamaguchi K."/>
            <person name="Bino T."/>
            <person name="Nishimoto Y."/>
            <person name="Shigenobu S."/>
            <person name="Kawaguchi M."/>
        </authorList>
    </citation>
    <scope>NUCLEOTIDE SEQUENCE</scope>
    <source>
        <strain evidence="3">HR1</strain>
    </source>
</reference>
<dbReference type="Proteomes" id="UP000247702">
    <property type="component" value="Unassembled WGS sequence"/>
</dbReference>
<feature type="region of interest" description="Disordered" evidence="1">
    <location>
        <begin position="107"/>
        <end position="128"/>
    </location>
</feature>
<evidence type="ECO:0000313" key="4">
    <source>
        <dbReference type="Proteomes" id="UP000247702"/>
    </source>
</evidence>
<dbReference type="EMBL" id="BEXD01003989">
    <property type="protein sequence ID" value="GBC05148.1"/>
    <property type="molecule type" value="Genomic_DNA"/>
</dbReference>